<dbReference type="SUPFAM" id="SSF58104">
    <property type="entry name" value="Methyl-accepting chemotaxis protein (MCP) signaling domain"/>
    <property type="match status" value="1"/>
</dbReference>
<protein>
    <submittedName>
        <fullName evidence="3">Phospholipid/cholesterol/gamma-HCH transport system substrate-binding protein</fullName>
    </submittedName>
</protein>
<dbReference type="EMBL" id="FZNW01000034">
    <property type="protein sequence ID" value="SNR92372.1"/>
    <property type="molecule type" value="Genomic_DNA"/>
</dbReference>
<dbReference type="OrthoDB" id="5241082at2"/>
<dbReference type="PANTHER" id="PTHR33371">
    <property type="entry name" value="INTERMEMBRANE PHOSPHOLIPID TRANSPORT SYSTEM BINDING PROTEIN MLAD-RELATED"/>
    <property type="match status" value="1"/>
</dbReference>
<keyword evidence="4" id="KW-1185">Reference proteome</keyword>
<dbReference type="Gene3D" id="1.20.1480.30">
    <property type="entry name" value="Designed four-helix bundle protein"/>
    <property type="match status" value="1"/>
</dbReference>
<dbReference type="Pfam" id="PF02470">
    <property type="entry name" value="MlaD"/>
    <property type="match status" value="1"/>
</dbReference>
<dbReference type="Proteomes" id="UP000198348">
    <property type="component" value="Unassembled WGS sequence"/>
</dbReference>
<reference evidence="3 4" key="1">
    <citation type="submission" date="2017-06" db="EMBL/GenBank/DDBJ databases">
        <authorList>
            <person name="Kim H.J."/>
            <person name="Triplett B.A."/>
        </authorList>
    </citation>
    <scope>NUCLEOTIDE SEQUENCE [LARGE SCALE GENOMIC DNA]</scope>
    <source>
        <strain evidence="3 4">DSM 45207</strain>
    </source>
</reference>
<dbReference type="InterPro" id="IPR003399">
    <property type="entry name" value="Mce/MlaD"/>
</dbReference>
<feature type="domain" description="Mce/MlaD" evidence="2">
    <location>
        <begin position="30"/>
        <end position="105"/>
    </location>
</feature>
<dbReference type="GO" id="GO:0005548">
    <property type="term" value="F:phospholipid transporter activity"/>
    <property type="evidence" value="ECO:0007669"/>
    <property type="project" value="TreeGrafter"/>
</dbReference>
<evidence type="ECO:0000259" key="2">
    <source>
        <dbReference type="Pfam" id="PF02470"/>
    </source>
</evidence>
<gene>
    <name evidence="3" type="ORF">SAMN06265360_1349</name>
</gene>
<accession>A0A239AAE1</accession>
<dbReference type="InterPro" id="IPR052336">
    <property type="entry name" value="MlaD_Phospholipid_Transporter"/>
</dbReference>
<evidence type="ECO:0000313" key="3">
    <source>
        <dbReference type="EMBL" id="SNR92372.1"/>
    </source>
</evidence>
<dbReference type="AlphaFoldDB" id="A0A239AAE1"/>
<evidence type="ECO:0000256" key="1">
    <source>
        <dbReference type="SAM" id="MobiDB-lite"/>
    </source>
</evidence>
<proteinExistence type="predicted"/>
<dbReference type="PANTHER" id="PTHR33371:SF4">
    <property type="entry name" value="INTERMEMBRANE PHOSPHOLIPID TRANSPORT SYSTEM BINDING PROTEIN MLAD"/>
    <property type="match status" value="1"/>
</dbReference>
<feature type="region of interest" description="Disordered" evidence="1">
    <location>
        <begin position="373"/>
        <end position="409"/>
    </location>
</feature>
<sequence>MWRKIWTGVGLAAALGLAAAGLVVLSQDDYELRVLMPTAVDTHEGTKVMLDGEQVGEVADLDVRDGQALVTVLVDSGEAPFHAGTTARINWEGVIGSRHVELLPGSEDNPALPSGKMITSKIERVEIDQLLATLDESTRERVQALVKRLNESLQGNEQNLKATVETGGPAVEALGEVLRAVGEDGPAIRDLVTRLEAMTEELAQRDTEVARSIENLGQLTSVAAGQQEALSDTLDELPSTVREASETLDQVPEAVHATAPLLDEVQPATERLPSVAGNLRPVLQDMRPTVAEITPTLVAAEQLLVETPDLLDSAHATLPEVNEAVNTLQPAVEFLRPYTPELTGWLSNWTSVFASQSSGNYARALIVESASTVNDNPGVVPPGMKQEPRPSPGSVVDQSWTDANGDGVQ</sequence>
<evidence type="ECO:0000313" key="4">
    <source>
        <dbReference type="Proteomes" id="UP000198348"/>
    </source>
</evidence>
<dbReference type="RefSeq" id="WP_089303379.1">
    <property type="nucleotide sequence ID" value="NZ_FZNW01000034.1"/>
</dbReference>
<dbReference type="GO" id="GO:0005543">
    <property type="term" value="F:phospholipid binding"/>
    <property type="evidence" value="ECO:0007669"/>
    <property type="project" value="TreeGrafter"/>
</dbReference>
<organism evidence="3 4">
    <name type="scientific">Haloechinothrix alba</name>
    <dbReference type="NCBI Taxonomy" id="664784"/>
    <lineage>
        <taxon>Bacteria</taxon>
        <taxon>Bacillati</taxon>
        <taxon>Actinomycetota</taxon>
        <taxon>Actinomycetes</taxon>
        <taxon>Pseudonocardiales</taxon>
        <taxon>Pseudonocardiaceae</taxon>
        <taxon>Haloechinothrix</taxon>
    </lineage>
</organism>
<name>A0A239AAE1_9PSEU</name>